<dbReference type="EMBL" id="VIIS01000407">
    <property type="protein sequence ID" value="KAF0309381.1"/>
    <property type="molecule type" value="Genomic_DNA"/>
</dbReference>
<dbReference type="GO" id="GO:0000272">
    <property type="term" value="P:polysaccharide catabolic process"/>
    <property type="evidence" value="ECO:0007669"/>
    <property type="project" value="UniProtKB-KW"/>
</dbReference>
<comment type="similarity">
    <text evidence="2">Belongs to the glycosyl hydrolase 18 family. Chitinase class II subfamily.</text>
</comment>
<dbReference type="OrthoDB" id="73875at2759"/>
<dbReference type="PROSITE" id="PS01095">
    <property type="entry name" value="GH18_1"/>
    <property type="match status" value="1"/>
</dbReference>
<evidence type="ECO:0000256" key="3">
    <source>
        <dbReference type="ARBA" id="ARBA00012729"/>
    </source>
</evidence>
<dbReference type="PROSITE" id="PS51910">
    <property type="entry name" value="GH18_2"/>
    <property type="match status" value="1"/>
</dbReference>
<feature type="compositionally biased region" description="Pro residues" evidence="13">
    <location>
        <begin position="545"/>
        <end position="555"/>
    </location>
</feature>
<reference evidence="16 17" key="1">
    <citation type="submission" date="2019-07" db="EMBL/GenBank/DDBJ databases">
        <title>Draft genome assembly of a fouling barnacle, Amphibalanus amphitrite (Darwin, 1854): The first reference genome for Thecostraca.</title>
        <authorList>
            <person name="Kim W."/>
        </authorList>
    </citation>
    <scope>NUCLEOTIDE SEQUENCE [LARGE SCALE GENOMIC DNA]</scope>
    <source>
        <strain evidence="16">SNU_AA5</strain>
        <tissue evidence="16">Soma without cirri and trophi</tissue>
    </source>
</reference>
<keyword evidence="10 12" id="KW-0326">Glycosidase</keyword>
<keyword evidence="8" id="KW-1015">Disulfide bond</keyword>
<dbReference type="InterPro" id="IPR029070">
    <property type="entry name" value="Chitinase_insertion_sf"/>
</dbReference>
<feature type="compositionally biased region" description="Low complexity" evidence="13">
    <location>
        <begin position="506"/>
        <end position="544"/>
    </location>
</feature>
<dbReference type="SUPFAM" id="SSF51445">
    <property type="entry name" value="(Trans)glycosidases"/>
    <property type="match status" value="1"/>
</dbReference>
<evidence type="ECO:0000313" key="17">
    <source>
        <dbReference type="Proteomes" id="UP000440578"/>
    </source>
</evidence>
<evidence type="ECO:0000256" key="8">
    <source>
        <dbReference type="ARBA" id="ARBA00023157"/>
    </source>
</evidence>
<evidence type="ECO:0000256" key="6">
    <source>
        <dbReference type="ARBA" id="ARBA00022801"/>
    </source>
</evidence>
<dbReference type="InterPro" id="IPR001223">
    <property type="entry name" value="Glyco_hydro18_cat"/>
</dbReference>
<keyword evidence="9" id="KW-0119">Carbohydrate metabolism</keyword>
<dbReference type="GO" id="GO:0005576">
    <property type="term" value="C:extracellular region"/>
    <property type="evidence" value="ECO:0007669"/>
    <property type="project" value="InterPro"/>
</dbReference>
<dbReference type="FunFam" id="3.20.20.80:FF:000144">
    <property type="entry name" value="Chitinase"/>
    <property type="match status" value="1"/>
</dbReference>
<dbReference type="GO" id="GO:0008061">
    <property type="term" value="F:chitin binding"/>
    <property type="evidence" value="ECO:0007669"/>
    <property type="project" value="UniProtKB-KW"/>
</dbReference>
<keyword evidence="11" id="KW-0624">Polysaccharide degradation</keyword>
<sequence length="672" mass="74083">MLTSTIFPDIGRVGQEAASVPGWHQTPPGLGSNRWRTMLYLLAALLTLSGVQPTALPAEPRESGRLSGAYGALSHTVRDLTSLPRTYGEDRSARIVCYFSNWAIYREGLGKYGLEDVPADKCTHLVYSFIGVSNVTWGVLVLDPEVDVEQGGFEKFVALREKHPGLKLLVAVGGWGEGGKKYHQMATNPQYRKMFVTSLAQFMNKYKFDGLDLDWEYPGATDRGGGYSDKDAFRQFVGELRSTFDAIGKGWELSMAVPVAKFRLQEGYHVGDLCRMIDAVHVMTYDLRGNWAGFTDVHSPLYKRPFDQWAYATLNVNDGLKLWVAEGCPPDKLIVGVPFYGRTYTLGSKESTGLRAGIKKWEGGGKPGPYTNAKGFLAYYEICTNVGRDGTWTKKYDDIGKCPYAYHEDLWVGYEDEDSLQIKMDFIRDNQYGGAMVWAIDMDDFHGLCGPKNALIEVLNRNMKDYKVPKPVGFVPKPPPSWQEPFTMPEPFDVPGVTQEGAIVTEATTPATTTTTKTTTTTTTTTASSVPSETSEVEAVAAAPTPAPALAPAPAPEATDVPSSCSDGDYFAHSDCSKYYWCVHGEFQLSGCADGLVFNFASKQCTWPELVGAQAHCGARSATPSNSEYVRGKFSPSYSRDPFYNRDVAALRISQDVYPSPVSVDEKNLRRY</sequence>
<evidence type="ECO:0000256" key="2">
    <source>
        <dbReference type="ARBA" id="ARBA00009121"/>
    </source>
</evidence>
<evidence type="ECO:0000256" key="13">
    <source>
        <dbReference type="SAM" id="MobiDB-lite"/>
    </source>
</evidence>
<protein>
    <recommendedName>
        <fullName evidence="3">chitinase</fullName>
        <ecNumber evidence="3">3.2.1.14</ecNumber>
    </recommendedName>
</protein>
<dbReference type="PANTHER" id="PTHR11177">
    <property type="entry name" value="CHITINASE"/>
    <property type="match status" value="1"/>
</dbReference>
<name>A0A6A4X4R1_AMPAM</name>
<dbReference type="GO" id="GO:0008843">
    <property type="term" value="F:endochitinase activity"/>
    <property type="evidence" value="ECO:0007669"/>
    <property type="project" value="UniProtKB-EC"/>
</dbReference>
<dbReference type="Pfam" id="PF00704">
    <property type="entry name" value="Glyco_hydro_18"/>
    <property type="match status" value="1"/>
</dbReference>
<keyword evidence="5" id="KW-0732">Signal</keyword>
<feature type="domain" description="GH18" evidence="15">
    <location>
        <begin position="93"/>
        <end position="466"/>
    </location>
</feature>
<dbReference type="InterPro" id="IPR017853">
    <property type="entry name" value="GH"/>
</dbReference>
<gene>
    <name evidence="16" type="primary">CHIT_4</name>
    <name evidence="16" type="ORF">FJT64_019495</name>
</gene>
<keyword evidence="7" id="KW-0146">Chitin degradation</keyword>
<keyword evidence="4" id="KW-0147">Chitin-binding</keyword>
<dbReference type="InterPro" id="IPR050314">
    <property type="entry name" value="Glycosyl_Hydrlase_18"/>
</dbReference>
<keyword evidence="6 12" id="KW-0378">Hydrolase</keyword>
<comment type="catalytic activity">
    <reaction evidence="1">
        <text>Random endo-hydrolysis of N-acetyl-beta-D-glucosaminide (1-&gt;4)-beta-linkages in chitin and chitodextrins.</text>
        <dbReference type="EC" id="3.2.1.14"/>
    </reaction>
</comment>
<dbReference type="Pfam" id="PF01607">
    <property type="entry name" value="CBM_14"/>
    <property type="match status" value="1"/>
</dbReference>
<dbReference type="Gene3D" id="2.170.140.10">
    <property type="entry name" value="Chitin binding domain"/>
    <property type="match status" value="1"/>
</dbReference>
<evidence type="ECO:0000256" key="7">
    <source>
        <dbReference type="ARBA" id="ARBA00023024"/>
    </source>
</evidence>
<evidence type="ECO:0000256" key="9">
    <source>
        <dbReference type="ARBA" id="ARBA00023277"/>
    </source>
</evidence>
<dbReference type="AlphaFoldDB" id="A0A6A4X4R1"/>
<evidence type="ECO:0000259" key="15">
    <source>
        <dbReference type="PROSITE" id="PS51910"/>
    </source>
</evidence>
<evidence type="ECO:0000256" key="1">
    <source>
        <dbReference type="ARBA" id="ARBA00000822"/>
    </source>
</evidence>
<evidence type="ECO:0000313" key="16">
    <source>
        <dbReference type="EMBL" id="KAF0309381.1"/>
    </source>
</evidence>
<evidence type="ECO:0000256" key="11">
    <source>
        <dbReference type="ARBA" id="ARBA00023326"/>
    </source>
</evidence>
<dbReference type="SMART" id="SM00636">
    <property type="entry name" value="Glyco_18"/>
    <property type="match status" value="1"/>
</dbReference>
<dbReference type="PROSITE" id="PS50940">
    <property type="entry name" value="CHIT_BIND_II"/>
    <property type="match status" value="1"/>
</dbReference>
<dbReference type="Proteomes" id="UP000440578">
    <property type="component" value="Unassembled WGS sequence"/>
</dbReference>
<dbReference type="GO" id="GO:0006032">
    <property type="term" value="P:chitin catabolic process"/>
    <property type="evidence" value="ECO:0007669"/>
    <property type="project" value="UniProtKB-KW"/>
</dbReference>
<dbReference type="SUPFAM" id="SSF57625">
    <property type="entry name" value="Invertebrate chitin-binding proteins"/>
    <property type="match status" value="1"/>
</dbReference>
<dbReference type="Gene3D" id="3.10.50.10">
    <property type="match status" value="1"/>
</dbReference>
<organism evidence="16 17">
    <name type="scientific">Amphibalanus amphitrite</name>
    <name type="common">Striped barnacle</name>
    <name type="synonym">Balanus amphitrite</name>
    <dbReference type="NCBI Taxonomy" id="1232801"/>
    <lineage>
        <taxon>Eukaryota</taxon>
        <taxon>Metazoa</taxon>
        <taxon>Ecdysozoa</taxon>
        <taxon>Arthropoda</taxon>
        <taxon>Crustacea</taxon>
        <taxon>Multicrustacea</taxon>
        <taxon>Cirripedia</taxon>
        <taxon>Thoracica</taxon>
        <taxon>Thoracicalcarea</taxon>
        <taxon>Balanomorpha</taxon>
        <taxon>Balanoidea</taxon>
        <taxon>Balanidae</taxon>
        <taxon>Amphibalaninae</taxon>
        <taxon>Amphibalanus</taxon>
    </lineage>
</organism>
<evidence type="ECO:0000259" key="14">
    <source>
        <dbReference type="PROSITE" id="PS50940"/>
    </source>
</evidence>
<dbReference type="PANTHER" id="PTHR11177:SF144">
    <property type="entry name" value="CHITINASE 5"/>
    <property type="match status" value="1"/>
</dbReference>
<evidence type="ECO:0000256" key="10">
    <source>
        <dbReference type="ARBA" id="ARBA00023295"/>
    </source>
</evidence>
<comment type="caution">
    <text evidence="16">The sequence shown here is derived from an EMBL/GenBank/DDBJ whole genome shotgun (WGS) entry which is preliminary data.</text>
</comment>
<evidence type="ECO:0000256" key="12">
    <source>
        <dbReference type="RuleBase" id="RU000489"/>
    </source>
</evidence>
<dbReference type="EC" id="3.2.1.14" evidence="3"/>
<evidence type="ECO:0000256" key="5">
    <source>
        <dbReference type="ARBA" id="ARBA00022729"/>
    </source>
</evidence>
<accession>A0A6A4X4R1</accession>
<dbReference type="InterPro" id="IPR001579">
    <property type="entry name" value="Glyco_hydro_18_chit_AS"/>
</dbReference>
<keyword evidence="17" id="KW-1185">Reference proteome</keyword>
<dbReference type="Gene3D" id="3.20.20.80">
    <property type="entry name" value="Glycosidases"/>
    <property type="match status" value="1"/>
</dbReference>
<dbReference type="InterPro" id="IPR011583">
    <property type="entry name" value="Chitinase_II/V-like_cat"/>
</dbReference>
<dbReference type="FunFam" id="3.10.50.10:FF:000004">
    <property type="entry name" value="Chitinase 5"/>
    <property type="match status" value="1"/>
</dbReference>
<proteinExistence type="inferred from homology"/>
<evidence type="ECO:0000256" key="4">
    <source>
        <dbReference type="ARBA" id="ARBA00022669"/>
    </source>
</evidence>
<dbReference type="InterPro" id="IPR002557">
    <property type="entry name" value="Chitin-bd_dom"/>
</dbReference>
<feature type="region of interest" description="Disordered" evidence="13">
    <location>
        <begin position="506"/>
        <end position="564"/>
    </location>
</feature>
<dbReference type="SMART" id="SM00494">
    <property type="entry name" value="ChtBD2"/>
    <property type="match status" value="1"/>
</dbReference>
<dbReference type="SUPFAM" id="SSF54556">
    <property type="entry name" value="Chitinase insertion domain"/>
    <property type="match status" value="1"/>
</dbReference>
<dbReference type="InterPro" id="IPR036508">
    <property type="entry name" value="Chitin-bd_dom_sf"/>
</dbReference>
<feature type="domain" description="Chitin-binding type-2" evidence="14">
    <location>
        <begin position="562"/>
        <end position="619"/>
    </location>
</feature>